<reference evidence="2" key="1">
    <citation type="submission" date="2020-05" db="EMBL/GenBank/DDBJ databases">
        <title>Sulfur intermediates as new biogeochemical hubs in an aquatic model microbial ecosystem.</title>
        <authorList>
            <person name="Vigneron A."/>
        </authorList>
    </citation>
    <scope>NUCLEOTIDE SEQUENCE</scope>
    <source>
        <strain evidence="2">Bin.250</strain>
    </source>
</reference>
<dbReference type="Pfam" id="PF10116">
    <property type="entry name" value="Host_attach"/>
    <property type="match status" value="1"/>
</dbReference>
<protein>
    <submittedName>
        <fullName evidence="2">Host attachment protein</fullName>
    </submittedName>
</protein>
<organism evidence="2 3">
    <name type="scientific">SAR86 cluster bacterium</name>
    <dbReference type="NCBI Taxonomy" id="2030880"/>
    <lineage>
        <taxon>Bacteria</taxon>
        <taxon>Pseudomonadati</taxon>
        <taxon>Pseudomonadota</taxon>
        <taxon>Gammaproteobacteria</taxon>
        <taxon>SAR86 cluster</taxon>
    </lineage>
</organism>
<accession>A0A972W1X0</accession>
<dbReference type="Proteomes" id="UP000754644">
    <property type="component" value="Unassembled WGS sequence"/>
</dbReference>
<dbReference type="InterPro" id="IPR019291">
    <property type="entry name" value="Host_attachment_protein"/>
</dbReference>
<proteinExistence type="predicted"/>
<comment type="caution">
    <text evidence="2">The sequence shown here is derived from an EMBL/GenBank/DDBJ whole genome shotgun (WGS) entry which is preliminary data.</text>
</comment>
<feature type="region of interest" description="Disordered" evidence="1">
    <location>
        <begin position="41"/>
        <end position="72"/>
    </location>
</feature>
<sequence length="143" mass="15738">MTILVLVADGAYAKLYTTRSQTGELDLWEECTHSASRLKNAELTADGPGIGQDSSGQGRHSMGHENQAHQHEAQQFAVELAAKLHSSIADDVHKIYLIAPPRFLGRLRDAISPQVQKRVAAEIDHDLVRHSAADIRGHLPQYL</sequence>
<dbReference type="AlphaFoldDB" id="A0A972W1X0"/>
<dbReference type="EMBL" id="JABMOJ010000590">
    <property type="protein sequence ID" value="NQV66832.1"/>
    <property type="molecule type" value="Genomic_DNA"/>
</dbReference>
<gene>
    <name evidence="2" type="ORF">HQ497_15840</name>
</gene>
<feature type="compositionally biased region" description="Basic and acidic residues" evidence="1">
    <location>
        <begin position="62"/>
        <end position="72"/>
    </location>
</feature>
<evidence type="ECO:0000256" key="1">
    <source>
        <dbReference type="SAM" id="MobiDB-lite"/>
    </source>
</evidence>
<evidence type="ECO:0000313" key="3">
    <source>
        <dbReference type="Proteomes" id="UP000754644"/>
    </source>
</evidence>
<name>A0A972W1X0_9GAMM</name>
<evidence type="ECO:0000313" key="2">
    <source>
        <dbReference type="EMBL" id="NQV66832.1"/>
    </source>
</evidence>